<sequence>MELLIPMHVQRCFVPKSSISPLEFDFVVDLLAALSFPKILRDEDMASLYEVRKRLELSSIWTLLTTFEDFLPFLGSIEVFFEGTFVRGVDFVLWMNNNTKKLLIS</sequence>
<evidence type="ECO:0000313" key="1">
    <source>
        <dbReference type="EMBL" id="KAK7324293.1"/>
    </source>
</evidence>
<organism evidence="1 2">
    <name type="scientific">Canavalia gladiata</name>
    <name type="common">Sword bean</name>
    <name type="synonym">Dolichos gladiatus</name>
    <dbReference type="NCBI Taxonomy" id="3824"/>
    <lineage>
        <taxon>Eukaryota</taxon>
        <taxon>Viridiplantae</taxon>
        <taxon>Streptophyta</taxon>
        <taxon>Embryophyta</taxon>
        <taxon>Tracheophyta</taxon>
        <taxon>Spermatophyta</taxon>
        <taxon>Magnoliopsida</taxon>
        <taxon>eudicotyledons</taxon>
        <taxon>Gunneridae</taxon>
        <taxon>Pentapetalae</taxon>
        <taxon>rosids</taxon>
        <taxon>fabids</taxon>
        <taxon>Fabales</taxon>
        <taxon>Fabaceae</taxon>
        <taxon>Papilionoideae</taxon>
        <taxon>50 kb inversion clade</taxon>
        <taxon>NPAAA clade</taxon>
        <taxon>indigoferoid/millettioid clade</taxon>
        <taxon>Phaseoleae</taxon>
        <taxon>Canavalia</taxon>
    </lineage>
</organism>
<dbReference type="Proteomes" id="UP001367508">
    <property type="component" value="Unassembled WGS sequence"/>
</dbReference>
<proteinExistence type="predicted"/>
<keyword evidence="2" id="KW-1185">Reference proteome</keyword>
<evidence type="ECO:0000313" key="2">
    <source>
        <dbReference type="Proteomes" id="UP001367508"/>
    </source>
</evidence>
<reference evidence="1 2" key="1">
    <citation type="submission" date="2024-01" db="EMBL/GenBank/DDBJ databases">
        <title>The genomes of 5 underutilized Papilionoideae crops provide insights into root nodulation and disease resistanc.</title>
        <authorList>
            <person name="Jiang F."/>
        </authorList>
    </citation>
    <scope>NUCLEOTIDE SEQUENCE [LARGE SCALE GENOMIC DNA]</scope>
    <source>
        <strain evidence="1">LVBAO_FW01</strain>
        <tissue evidence="1">Leaves</tissue>
    </source>
</reference>
<dbReference type="EMBL" id="JAYMYQ010000006">
    <property type="protein sequence ID" value="KAK7324293.1"/>
    <property type="molecule type" value="Genomic_DNA"/>
</dbReference>
<accession>A0AAN9KZK7</accession>
<gene>
    <name evidence="1" type="ORF">VNO77_27826</name>
</gene>
<name>A0AAN9KZK7_CANGL</name>
<comment type="caution">
    <text evidence="1">The sequence shown here is derived from an EMBL/GenBank/DDBJ whole genome shotgun (WGS) entry which is preliminary data.</text>
</comment>
<protein>
    <submittedName>
        <fullName evidence="1">Uncharacterized protein</fullName>
    </submittedName>
</protein>
<dbReference type="AlphaFoldDB" id="A0AAN9KZK7"/>